<keyword evidence="1" id="KW-0732">Signal</keyword>
<reference evidence="4 5" key="1">
    <citation type="submission" date="2021-02" db="EMBL/GenBank/DDBJ databases">
        <title>Genome assembly of Pseudopithomyces chartarum.</title>
        <authorList>
            <person name="Jauregui R."/>
            <person name="Singh J."/>
            <person name="Voisey C."/>
        </authorList>
    </citation>
    <scope>NUCLEOTIDE SEQUENCE [LARGE SCALE GENOMIC DNA]</scope>
    <source>
        <strain evidence="4 5">AGR01</strain>
    </source>
</reference>
<comment type="caution">
    <text evidence="4">The sequence shown here is derived from an EMBL/GenBank/DDBJ whole genome shotgun (WGS) entry which is preliminary data.</text>
</comment>
<evidence type="ECO:0000313" key="4">
    <source>
        <dbReference type="EMBL" id="KAK3215835.1"/>
    </source>
</evidence>
<dbReference type="InterPro" id="IPR036452">
    <property type="entry name" value="Ribo_hydro-like"/>
</dbReference>
<evidence type="ECO:0000313" key="5">
    <source>
        <dbReference type="Proteomes" id="UP001280581"/>
    </source>
</evidence>
<keyword evidence="5" id="KW-1185">Reference proteome</keyword>
<organism evidence="4 5">
    <name type="scientific">Pseudopithomyces chartarum</name>
    <dbReference type="NCBI Taxonomy" id="1892770"/>
    <lineage>
        <taxon>Eukaryota</taxon>
        <taxon>Fungi</taxon>
        <taxon>Dikarya</taxon>
        <taxon>Ascomycota</taxon>
        <taxon>Pezizomycotina</taxon>
        <taxon>Dothideomycetes</taxon>
        <taxon>Pleosporomycetidae</taxon>
        <taxon>Pleosporales</taxon>
        <taxon>Massarineae</taxon>
        <taxon>Didymosphaeriaceae</taxon>
        <taxon>Pseudopithomyces</taxon>
    </lineage>
</organism>
<protein>
    <recommendedName>
        <fullName evidence="6">DUF1593-domain-containing protein</fullName>
    </recommendedName>
</protein>
<dbReference type="Proteomes" id="UP001280581">
    <property type="component" value="Unassembled WGS sequence"/>
</dbReference>
<gene>
    <name evidence="4" type="ORF">GRF29_8g1202193</name>
</gene>
<evidence type="ECO:0008006" key="6">
    <source>
        <dbReference type="Google" id="ProtNLM"/>
    </source>
</evidence>
<dbReference type="InterPro" id="IPR048527">
    <property type="entry name" value="Sde182_C"/>
</dbReference>
<dbReference type="AlphaFoldDB" id="A0AAN6M5Y4"/>
<evidence type="ECO:0000256" key="1">
    <source>
        <dbReference type="SAM" id="SignalP"/>
    </source>
</evidence>
<dbReference type="Gene3D" id="2.60.40.10">
    <property type="entry name" value="Immunoglobulins"/>
    <property type="match status" value="1"/>
</dbReference>
<feature type="domain" description="Cellulose-binding Sde182 C-terminal" evidence="3">
    <location>
        <begin position="394"/>
        <end position="483"/>
    </location>
</feature>
<dbReference type="Pfam" id="PF21027">
    <property type="entry name" value="Sde0182_C"/>
    <property type="match status" value="1"/>
</dbReference>
<dbReference type="InterPro" id="IPR011483">
    <property type="entry name" value="Sde182_NH-like"/>
</dbReference>
<dbReference type="EMBL" id="WVTA01000002">
    <property type="protein sequence ID" value="KAK3215835.1"/>
    <property type="molecule type" value="Genomic_DNA"/>
</dbReference>
<sequence>MLRNLLLAAGFGLAALARPGTANAPADRQCENARYESKHKAYVLTDMSNEPDDQMSLVRLLTYSNEIDIRGIGVVTSVWKNSSIDDETVRLVISAYGNVTDSLNANVHETAPYPTAEDLLAKVHVGHPVYGLASLQQNASDAARALIAAADDASPTQPLWVQCWGGAGVLAEALNFVEQSRDANATAAFVENIRVYSISDQDDAGPWIRERYPNLFYVVSLHSFSEYGRATWNGISGEMFRWFDRGGPDSSLVTNDWLQTHIRVGDLGAHYPRFDFIMEGDTPAFFPLIQNGLGDPEHPEWGNWGGRWKLLDQSRKVNVFTDATDWVIGVNNETYLTSYGTIWRWRREYQFDFAARMQWTLKKKYEETNHAPIAIVNGTCGPSVLELPFKVNETVVLDASHSWDPDNDELSFKWFHYFDVTERVEVEVGESPFETEYVTIENVNNDTSTVTITPRYNHTMHIILQVEDTRDMELTTYRRVVLYPQV</sequence>
<dbReference type="InterPro" id="IPR013783">
    <property type="entry name" value="Ig-like_fold"/>
</dbReference>
<dbReference type="Pfam" id="PF07632">
    <property type="entry name" value="Sde182_NH-like"/>
    <property type="match status" value="1"/>
</dbReference>
<dbReference type="SUPFAM" id="SSF53590">
    <property type="entry name" value="Nucleoside hydrolase"/>
    <property type="match status" value="1"/>
</dbReference>
<evidence type="ECO:0000259" key="2">
    <source>
        <dbReference type="Pfam" id="PF07632"/>
    </source>
</evidence>
<feature type="signal peptide" evidence="1">
    <location>
        <begin position="1"/>
        <end position="22"/>
    </location>
</feature>
<proteinExistence type="predicted"/>
<feature type="domain" description="Cellulose-binding Sde182 nucleoside hydrolase-like" evidence="2">
    <location>
        <begin position="42"/>
        <end position="308"/>
    </location>
</feature>
<name>A0AAN6M5Y4_9PLEO</name>
<feature type="chain" id="PRO_5042877400" description="DUF1593-domain-containing protein" evidence="1">
    <location>
        <begin position="23"/>
        <end position="486"/>
    </location>
</feature>
<evidence type="ECO:0000259" key="3">
    <source>
        <dbReference type="Pfam" id="PF21027"/>
    </source>
</evidence>
<accession>A0AAN6M5Y4</accession>
<dbReference type="GO" id="GO:0016799">
    <property type="term" value="F:hydrolase activity, hydrolyzing N-glycosyl compounds"/>
    <property type="evidence" value="ECO:0007669"/>
    <property type="project" value="InterPro"/>
</dbReference>
<dbReference type="Gene3D" id="3.90.245.10">
    <property type="entry name" value="Ribonucleoside hydrolase-like"/>
    <property type="match status" value="1"/>
</dbReference>